<dbReference type="GO" id="GO:0016787">
    <property type="term" value="F:hydrolase activity"/>
    <property type="evidence" value="ECO:0007669"/>
    <property type="project" value="UniProtKB-KW"/>
</dbReference>
<dbReference type="SUPFAM" id="SSF48208">
    <property type="entry name" value="Six-hairpin glycosidases"/>
    <property type="match status" value="1"/>
</dbReference>
<proteinExistence type="predicted"/>
<dbReference type="Pfam" id="PF07470">
    <property type="entry name" value="Glyco_hydro_88"/>
    <property type="match status" value="1"/>
</dbReference>
<gene>
    <name evidence="2" type="ORF">CSTERTH_04930</name>
</gene>
<reference evidence="2 3" key="1">
    <citation type="submission" date="2016-02" db="EMBL/GenBank/DDBJ databases">
        <title>Comparison of Clostridium stercorarium subspecies using comparative genomics and transcriptomics.</title>
        <authorList>
            <person name="Schellenberg J."/>
            <person name="Thallinger G."/>
            <person name="Levin D.B."/>
            <person name="Zhang X."/>
            <person name="Alvare G."/>
            <person name="Fristensky B."/>
            <person name="Sparling R."/>
        </authorList>
    </citation>
    <scope>NUCLEOTIDE SEQUENCE [LARGE SCALE GENOMIC DNA]</scope>
    <source>
        <strain evidence="2 3">DSM 2910</strain>
    </source>
</reference>
<dbReference type="InterPro" id="IPR052043">
    <property type="entry name" value="PolySaccharide_Degr_Enz"/>
</dbReference>
<dbReference type="AlphaFoldDB" id="A0A1B1YCD8"/>
<keyword evidence="1 2" id="KW-0378">Hydrolase</keyword>
<dbReference type="Gene3D" id="1.50.10.10">
    <property type="match status" value="1"/>
</dbReference>
<evidence type="ECO:0000313" key="3">
    <source>
        <dbReference type="Proteomes" id="UP000092971"/>
    </source>
</evidence>
<dbReference type="EMBL" id="CP014672">
    <property type="protein sequence ID" value="ANW98431.1"/>
    <property type="molecule type" value="Genomic_DNA"/>
</dbReference>
<protein>
    <submittedName>
        <fullName evidence="2">Glycosyl hydrolase family 88</fullName>
    </submittedName>
</protein>
<evidence type="ECO:0000313" key="2">
    <source>
        <dbReference type="EMBL" id="ANW98431.1"/>
    </source>
</evidence>
<dbReference type="RefSeq" id="WP_015358729.1">
    <property type="nucleotide sequence ID" value="NZ_CP014672.1"/>
</dbReference>
<evidence type="ECO:0000256" key="1">
    <source>
        <dbReference type="ARBA" id="ARBA00022801"/>
    </source>
</evidence>
<accession>A0A1B1YCD8</accession>
<dbReference type="InterPro" id="IPR010905">
    <property type="entry name" value="Glyco_hydro_88"/>
</dbReference>
<name>A0A1B1YCD8_THEST</name>
<sequence length="348" mass="40121">MENYIDLAEKVIQRLLYAGNDPETNDHFSMEKWEWPQGVALYSLYLYYKKTGKTKYLDFIIDWFERKIKEGLPEKNVNTVAPLLALIHLYEIKPDQRYLDICKKWAEWIVNEMPRTDEWGLQHITSDLVNDGQIWADTLFMTVLFLAKTGAVTGNRDYIEQSIYQFLLHIRYLSDPVTGLWYHGWTFGERHNYGKIFWARGNCWYTIGTVEFLDIIDPGEANREYLLQVLKNQITTLCKLQDKSGLWHTVLNDEASYVETSASAGFAYGIMKAARRGYIDKKYKEYAEKAVKGILSKIDRDGTVHGVSHGTPLGSTVEHYRNIQCVPTAYGQGLTFLMLVEYALGSGG</sequence>
<dbReference type="InterPro" id="IPR008928">
    <property type="entry name" value="6-hairpin_glycosidase_sf"/>
</dbReference>
<dbReference type="OrthoDB" id="9812931at2"/>
<dbReference type="Proteomes" id="UP000092971">
    <property type="component" value="Chromosome"/>
</dbReference>
<dbReference type="PANTHER" id="PTHR33886">
    <property type="entry name" value="UNSATURATED RHAMNOGALACTURONAN HYDROLASE (EUROFUNG)"/>
    <property type="match status" value="1"/>
</dbReference>
<dbReference type="GO" id="GO:0005975">
    <property type="term" value="P:carbohydrate metabolic process"/>
    <property type="evidence" value="ECO:0007669"/>
    <property type="project" value="InterPro"/>
</dbReference>
<dbReference type="InterPro" id="IPR012341">
    <property type="entry name" value="6hp_glycosidase-like_sf"/>
</dbReference>
<dbReference type="PANTHER" id="PTHR33886:SF8">
    <property type="entry name" value="UNSATURATED RHAMNOGALACTURONAN HYDROLASE (EUROFUNG)"/>
    <property type="match status" value="1"/>
</dbReference>
<organism evidence="2 3">
    <name type="scientific">Thermoclostridium stercorarium subsp. thermolacticum DSM 2910</name>
    <dbReference type="NCBI Taxonomy" id="1121336"/>
    <lineage>
        <taxon>Bacteria</taxon>
        <taxon>Bacillati</taxon>
        <taxon>Bacillota</taxon>
        <taxon>Clostridia</taxon>
        <taxon>Eubacteriales</taxon>
        <taxon>Oscillospiraceae</taxon>
        <taxon>Thermoclostridium</taxon>
    </lineage>
</organism>